<evidence type="ECO:0000256" key="5">
    <source>
        <dbReference type="ARBA" id="ARBA00023022"/>
    </source>
</evidence>
<dbReference type="PANTHER" id="PTHR32080:SF54">
    <property type="entry name" value="GNK2-HOMOLOGOUS DOMAIN-CONTAINING PROTEIN"/>
    <property type="match status" value="1"/>
</dbReference>
<evidence type="ECO:0000313" key="9">
    <source>
        <dbReference type="EMBL" id="KAH7301262.1"/>
    </source>
</evidence>
<dbReference type="CDD" id="cd23509">
    <property type="entry name" value="Gnk2-like"/>
    <property type="match status" value="1"/>
</dbReference>
<dbReference type="EMBL" id="CM035428">
    <property type="protein sequence ID" value="KAH7301262.1"/>
    <property type="molecule type" value="Genomic_DNA"/>
</dbReference>
<dbReference type="GO" id="GO:0005537">
    <property type="term" value="F:D-mannose binding"/>
    <property type="evidence" value="ECO:0007669"/>
    <property type="project" value="UniProtKB-KW"/>
</dbReference>
<proteinExistence type="predicted"/>
<keyword evidence="4" id="KW-0611">Plant defense</keyword>
<evidence type="ECO:0000256" key="4">
    <source>
        <dbReference type="ARBA" id="ARBA00022821"/>
    </source>
</evidence>
<sequence>MATLSERAAGNSVSWRKITAAELAALMLVGAAMALVTGAVGDQGSDSGDDDDPTAFIYAKCNSRKIPGGSAFWGNLGTTLYQVVQNTAYSDYDFHTQNGGRNSPAFARGTCDTQVLTTISPQEDCTDCLTHLFNHIWSICNDAIGAEVKLNACSLRYEQYRFW</sequence>
<dbReference type="InterPro" id="IPR002902">
    <property type="entry name" value="GNK2"/>
</dbReference>
<keyword evidence="6" id="KW-0465">Mannose-binding</keyword>
<dbReference type="GO" id="GO:0050832">
    <property type="term" value="P:defense response to fungus"/>
    <property type="evidence" value="ECO:0007669"/>
    <property type="project" value="UniProtKB-KW"/>
</dbReference>
<keyword evidence="10" id="KW-1185">Reference proteome</keyword>
<gene>
    <name evidence="9" type="ORF">KP509_23G018200</name>
</gene>
<dbReference type="Pfam" id="PF01657">
    <property type="entry name" value="Stress-antifung"/>
    <property type="match status" value="1"/>
</dbReference>
<keyword evidence="1" id="KW-0929">Antimicrobial</keyword>
<evidence type="ECO:0000313" key="10">
    <source>
        <dbReference type="Proteomes" id="UP000825935"/>
    </source>
</evidence>
<dbReference type="Proteomes" id="UP000825935">
    <property type="component" value="Chromosome 23"/>
</dbReference>
<dbReference type="OMA" id="CNTEKIA"/>
<evidence type="ECO:0000256" key="1">
    <source>
        <dbReference type="ARBA" id="ARBA00022529"/>
    </source>
</evidence>
<dbReference type="OrthoDB" id="1888914at2759"/>
<evidence type="ECO:0000256" key="2">
    <source>
        <dbReference type="ARBA" id="ARBA00022577"/>
    </source>
</evidence>
<evidence type="ECO:0000256" key="3">
    <source>
        <dbReference type="ARBA" id="ARBA00022734"/>
    </source>
</evidence>
<dbReference type="GO" id="GO:0031640">
    <property type="term" value="P:killing of cells of another organism"/>
    <property type="evidence" value="ECO:0007669"/>
    <property type="project" value="UniProtKB-KW"/>
</dbReference>
<dbReference type="AlphaFoldDB" id="A0A8T2RY62"/>
<dbReference type="PROSITE" id="PS51473">
    <property type="entry name" value="GNK2"/>
    <property type="match status" value="1"/>
</dbReference>
<protein>
    <recommendedName>
        <fullName evidence="8">Gnk2-homologous domain-containing protein</fullName>
    </recommendedName>
</protein>
<keyword evidence="3" id="KW-0430">Lectin</keyword>
<reference evidence="9 10" key="1">
    <citation type="submission" date="2021-08" db="EMBL/GenBank/DDBJ databases">
        <title>WGS assembly of Ceratopteris richardii.</title>
        <authorList>
            <person name="Marchant D.B."/>
            <person name="Chen G."/>
            <person name="Jenkins J."/>
            <person name="Shu S."/>
            <person name="Leebens-Mack J."/>
            <person name="Grimwood J."/>
            <person name="Schmutz J."/>
            <person name="Soltis P."/>
            <person name="Soltis D."/>
            <person name="Chen Z.-H."/>
        </authorList>
    </citation>
    <scope>NUCLEOTIDE SEQUENCE [LARGE SCALE GENOMIC DNA]</scope>
    <source>
        <strain evidence="9">Whitten #5841</strain>
        <tissue evidence="9">Leaf</tissue>
    </source>
</reference>
<keyword evidence="2" id="KW-0295">Fungicide</keyword>
<accession>A0A8T2RY62</accession>
<comment type="caution">
    <text evidence="9">The sequence shown here is derived from an EMBL/GenBank/DDBJ whole genome shotgun (WGS) entry which is preliminary data.</text>
</comment>
<evidence type="ECO:0000259" key="8">
    <source>
        <dbReference type="PROSITE" id="PS51473"/>
    </source>
</evidence>
<evidence type="ECO:0000256" key="6">
    <source>
        <dbReference type="ARBA" id="ARBA00023035"/>
    </source>
</evidence>
<keyword evidence="5" id="KW-0044">Antibiotic</keyword>
<dbReference type="InterPro" id="IPR051378">
    <property type="entry name" value="Cell2Cell_Antifungal"/>
</dbReference>
<dbReference type="GO" id="GO:0042742">
    <property type="term" value="P:defense response to bacterium"/>
    <property type="evidence" value="ECO:0007669"/>
    <property type="project" value="UniProtKB-KW"/>
</dbReference>
<dbReference type="PANTHER" id="PTHR32080">
    <property type="entry name" value="ANTIFUNGAL PROTEIN GINKBILOBIN-2-LIKE"/>
    <property type="match status" value="1"/>
</dbReference>
<organism evidence="9 10">
    <name type="scientific">Ceratopteris richardii</name>
    <name type="common">Triangle waterfern</name>
    <dbReference type="NCBI Taxonomy" id="49495"/>
    <lineage>
        <taxon>Eukaryota</taxon>
        <taxon>Viridiplantae</taxon>
        <taxon>Streptophyta</taxon>
        <taxon>Embryophyta</taxon>
        <taxon>Tracheophyta</taxon>
        <taxon>Polypodiopsida</taxon>
        <taxon>Polypodiidae</taxon>
        <taxon>Polypodiales</taxon>
        <taxon>Pteridineae</taxon>
        <taxon>Pteridaceae</taxon>
        <taxon>Parkerioideae</taxon>
        <taxon>Ceratopteris</taxon>
    </lineage>
</organism>
<evidence type="ECO:0000256" key="7">
    <source>
        <dbReference type="ARBA" id="ARBA00023157"/>
    </source>
</evidence>
<feature type="domain" description="Gnk2-homologous" evidence="8">
    <location>
        <begin position="54"/>
        <end position="162"/>
    </location>
</feature>
<name>A0A8T2RY62_CERRI</name>
<dbReference type="Gene3D" id="3.30.430.20">
    <property type="entry name" value="Gnk2 domain, C-X8-C-X2-C motif"/>
    <property type="match status" value="1"/>
</dbReference>
<dbReference type="InterPro" id="IPR038408">
    <property type="entry name" value="GNK2_sf"/>
</dbReference>
<keyword evidence="7" id="KW-1015">Disulfide bond</keyword>